<sequence length="386" mass="43874">MNPHIPILCFSHLRWHFVYQRPQHLLSRCQINADVFFFEEPVHEERVGPALHIRREENGLHVVTPLLPLGTSGAEAIDAQRFLLKNFLKERKIHSFLAWYYTPMALEYTSDVKPELVIYDCMDELSAFQGAPPQLVELERELFRRADLVFVGGQSLYHVKRKQHANVHCFPSSIDRAHFVVAREGLANPTDQRLIPHPRIGFFGVLDERLDTALLAAVAEQNPQWSLILLGPVVKIRPEQLPRLPNIHYLGQKQYGDLPAYLSNWDVAMLPFANNASTRFISPTKTPEYLAAGKRVVSTPIQDVIEPYGRLGLVDIAATPKEFSTAIESALTSTDDESWLDRVDQMLSHISWDKTFAGMWHEVTRLLGRSSEYAAGYTTVKEIASV</sequence>
<dbReference type="KEGG" id="abas:ACPOL_1887"/>
<dbReference type="AlphaFoldDB" id="A0A2Z5FXM8"/>
<dbReference type="Gene3D" id="3.40.50.2000">
    <property type="entry name" value="Glycogen Phosphorylase B"/>
    <property type="match status" value="1"/>
</dbReference>
<dbReference type="SUPFAM" id="SSF53756">
    <property type="entry name" value="UDP-Glycosyltransferase/glycogen phosphorylase"/>
    <property type="match status" value="1"/>
</dbReference>
<dbReference type="CDD" id="cd04950">
    <property type="entry name" value="GT4_TuaH-like"/>
    <property type="match status" value="1"/>
</dbReference>
<accession>A0A2Z5FXM8</accession>
<dbReference type="EMBL" id="CP030840">
    <property type="protein sequence ID" value="AXC11227.1"/>
    <property type="molecule type" value="Genomic_DNA"/>
</dbReference>
<name>A0A2Z5FXM8_9BACT</name>
<dbReference type="Proteomes" id="UP000253606">
    <property type="component" value="Chromosome"/>
</dbReference>
<keyword evidence="1" id="KW-0808">Transferase</keyword>
<keyword evidence="2" id="KW-1185">Reference proteome</keyword>
<reference evidence="1 2" key="1">
    <citation type="journal article" date="2018" name="Front. Microbiol.">
        <title>Hydrolytic Capabilities as a Key to Environmental Success: Chitinolytic and Cellulolytic Acidobacteria From Acidic Sub-arctic Soils and Boreal Peatlands.</title>
        <authorList>
            <person name="Belova S.E."/>
            <person name="Ravin N.V."/>
            <person name="Pankratov T.A."/>
            <person name="Rakitin A.L."/>
            <person name="Ivanova A.A."/>
            <person name="Beletsky A.V."/>
            <person name="Mardanov A.V."/>
            <person name="Sinninghe Damste J.S."/>
            <person name="Dedysh S.N."/>
        </authorList>
    </citation>
    <scope>NUCLEOTIDE SEQUENCE [LARGE SCALE GENOMIC DNA]</scope>
    <source>
        <strain evidence="1 2">SBC82</strain>
    </source>
</reference>
<protein>
    <submittedName>
        <fullName evidence="1">Glycosyltransferase</fullName>
    </submittedName>
</protein>
<evidence type="ECO:0000313" key="2">
    <source>
        <dbReference type="Proteomes" id="UP000253606"/>
    </source>
</evidence>
<dbReference type="Pfam" id="PF13692">
    <property type="entry name" value="Glyco_trans_1_4"/>
    <property type="match status" value="1"/>
</dbReference>
<dbReference type="GO" id="GO:0016740">
    <property type="term" value="F:transferase activity"/>
    <property type="evidence" value="ECO:0007669"/>
    <property type="project" value="UniProtKB-KW"/>
</dbReference>
<gene>
    <name evidence="1" type="ORF">ACPOL_1887</name>
</gene>
<evidence type="ECO:0000313" key="1">
    <source>
        <dbReference type="EMBL" id="AXC11227.1"/>
    </source>
</evidence>
<organism evidence="1 2">
    <name type="scientific">Acidisarcina polymorpha</name>
    <dbReference type="NCBI Taxonomy" id="2211140"/>
    <lineage>
        <taxon>Bacteria</taxon>
        <taxon>Pseudomonadati</taxon>
        <taxon>Acidobacteriota</taxon>
        <taxon>Terriglobia</taxon>
        <taxon>Terriglobales</taxon>
        <taxon>Acidobacteriaceae</taxon>
        <taxon>Acidisarcina</taxon>
    </lineage>
</organism>
<proteinExistence type="predicted"/>